<reference evidence="5" key="1">
    <citation type="submission" date="2015-08" db="EMBL/GenBank/DDBJ databases">
        <authorList>
            <person name="Varghese N."/>
        </authorList>
    </citation>
    <scope>NUCLEOTIDE SEQUENCE [LARGE SCALE GENOMIC DNA]</scope>
    <source>
        <strain evidence="5">DSM 23407</strain>
    </source>
</reference>
<dbReference type="CDD" id="cd17546">
    <property type="entry name" value="REC_hyHK_CKI1_RcsC-like"/>
    <property type="match status" value="1"/>
</dbReference>
<name>A0A0K6HSR0_9HYPH</name>
<organism evidence="4 5">
    <name type="scientific">Pannonibacter indicus</name>
    <dbReference type="NCBI Taxonomy" id="466044"/>
    <lineage>
        <taxon>Bacteria</taxon>
        <taxon>Pseudomonadati</taxon>
        <taxon>Pseudomonadota</taxon>
        <taxon>Alphaproteobacteria</taxon>
        <taxon>Hyphomicrobiales</taxon>
        <taxon>Stappiaceae</taxon>
        <taxon>Pannonibacter</taxon>
    </lineage>
</organism>
<feature type="domain" description="Response regulatory" evidence="3">
    <location>
        <begin position="3"/>
        <end position="119"/>
    </location>
</feature>
<dbReference type="Pfam" id="PF00072">
    <property type="entry name" value="Response_reg"/>
    <property type="match status" value="1"/>
</dbReference>
<dbReference type="AlphaFoldDB" id="A0A0K6HSR0"/>
<dbReference type="PANTHER" id="PTHR44591:SF21">
    <property type="entry name" value="TWO-COMPONENT RESPONSE REGULATOR"/>
    <property type="match status" value="1"/>
</dbReference>
<evidence type="ECO:0000313" key="5">
    <source>
        <dbReference type="Proteomes" id="UP000183900"/>
    </source>
</evidence>
<dbReference type="Proteomes" id="UP000183900">
    <property type="component" value="Unassembled WGS sequence"/>
</dbReference>
<dbReference type="EMBL" id="CYHE01000002">
    <property type="protein sequence ID" value="CUA93808.1"/>
    <property type="molecule type" value="Genomic_DNA"/>
</dbReference>
<dbReference type="InterPro" id="IPR001789">
    <property type="entry name" value="Sig_transdc_resp-reg_receiver"/>
</dbReference>
<dbReference type="PROSITE" id="PS50110">
    <property type="entry name" value="RESPONSE_REGULATORY"/>
    <property type="match status" value="1"/>
</dbReference>
<evidence type="ECO:0000259" key="3">
    <source>
        <dbReference type="PROSITE" id="PS50110"/>
    </source>
</evidence>
<keyword evidence="5" id="KW-1185">Reference proteome</keyword>
<dbReference type="PANTHER" id="PTHR44591">
    <property type="entry name" value="STRESS RESPONSE REGULATOR PROTEIN 1"/>
    <property type="match status" value="1"/>
</dbReference>
<keyword evidence="1 2" id="KW-0597">Phosphoprotein</keyword>
<evidence type="ECO:0000256" key="1">
    <source>
        <dbReference type="ARBA" id="ARBA00022553"/>
    </source>
</evidence>
<dbReference type="Gene3D" id="3.40.50.2300">
    <property type="match status" value="1"/>
</dbReference>
<evidence type="ECO:0000313" key="4">
    <source>
        <dbReference type="EMBL" id="CUA93808.1"/>
    </source>
</evidence>
<proteinExistence type="predicted"/>
<sequence>MARILLTEDDEAVRSFVKRALELDGHTVCASEDGGAALETLVRERGSFDLLLSDIKMPVMDGIALALATARDWPSLPILLMTGFADQRERANGLDELVHDVITKPFSLADIRQAVRDAIHGVVREQRRLSA</sequence>
<gene>
    <name evidence="4" type="ORF">Ga0061067_102522</name>
</gene>
<accession>A0A0K6HSR0</accession>
<dbReference type="SMART" id="SM00448">
    <property type="entry name" value="REC"/>
    <property type="match status" value="1"/>
</dbReference>
<feature type="modified residue" description="4-aspartylphosphate" evidence="2">
    <location>
        <position position="54"/>
    </location>
</feature>
<dbReference type="InterPro" id="IPR011006">
    <property type="entry name" value="CheY-like_superfamily"/>
</dbReference>
<dbReference type="GO" id="GO:0000160">
    <property type="term" value="P:phosphorelay signal transduction system"/>
    <property type="evidence" value="ECO:0007669"/>
    <property type="project" value="InterPro"/>
</dbReference>
<protein>
    <submittedName>
        <fullName evidence="4">Response regulator receiver domain</fullName>
    </submittedName>
</protein>
<dbReference type="InterPro" id="IPR050595">
    <property type="entry name" value="Bact_response_regulator"/>
</dbReference>
<dbReference type="SUPFAM" id="SSF52172">
    <property type="entry name" value="CheY-like"/>
    <property type="match status" value="1"/>
</dbReference>
<dbReference type="RefSeq" id="WP_019964371.1">
    <property type="nucleotide sequence ID" value="NZ_CYHE01000002.1"/>
</dbReference>
<evidence type="ECO:0000256" key="2">
    <source>
        <dbReference type="PROSITE-ProRule" id="PRU00169"/>
    </source>
</evidence>
<dbReference type="OrthoDB" id="9802155at2"/>